<evidence type="ECO:0000313" key="6">
    <source>
        <dbReference type="EMBL" id="ATG97359.1"/>
    </source>
</evidence>
<protein>
    <submittedName>
        <fullName evidence="6">Uncharacterized protein</fullName>
    </submittedName>
</protein>
<comment type="subcellular location">
    <subcellularLocation>
        <location evidence="1">Cell membrane</location>
        <topology evidence="1">Multi-pass membrane protein</topology>
    </subcellularLocation>
</comment>
<dbReference type="InterPro" id="IPR051461">
    <property type="entry name" value="UPF0750_membrane"/>
</dbReference>
<dbReference type="InterPro" id="IPR003740">
    <property type="entry name" value="YitT"/>
</dbReference>
<keyword evidence="4" id="KW-1133">Transmembrane helix</keyword>
<dbReference type="PANTHER" id="PTHR33545:SF5">
    <property type="entry name" value="UPF0750 MEMBRANE PROTEIN YITT"/>
    <property type="match status" value="1"/>
</dbReference>
<sequence length="563" mass="64695">MSEQVSKKTKKTTIDSEEIYKSPLYEKNKDDFISKSQKSLANKYYFKHQFKKDLLLIILSAFLTMIAFDYFVSPTGGQGVYPGGLGSIAKFIAVKTNPGTSAEIIAKQGTYYYIWYLVINIPFIAFGLWKLGLRFTLLTLLYILLQIAFDQIVSHIPVINPQSWHMIIDYPLISKFGSVWNSVIWLFVFAFIGGALVGYAYSWVYRANGSAGGTDFVTMYVSQKKNKNIGSVNAYANYIILALIIILNTALMGVNEISAQTKVSVLNQASDSELTDFAKWIYTNQSDLTWFQELQHSFNVQSTANKIALNGSTDADRFADAMVNHKMEFEKTYQLMITSLADESLFDVKYTKGMINKMRFYYVFGPSLFASIVYVIISSITTNAGYPKFKVRTYVISTEQPDAIIKVLQDNGYRNEITIEKPDEILVKGIQSTDKRIMTLSMTVINWKNIKQFIFEQDENMHVKVIATKKIEGKFDYEFSNDHTQNYFHSQIVNDPRQMKKIERASFQKTKSEIIENSQKEARRKKAAAKKAKEHDAKVKNRHQRWPYTMFDKIKNFFKKKSK</sequence>
<dbReference type="Pfam" id="PF02588">
    <property type="entry name" value="YitT_membrane"/>
    <property type="match status" value="1"/>
</dbReference>
<dbReference type="EMBL" id="CP023668">
    <property type="protein sequence ID" value="ATG97359.1"/>
    <property type="molecule type" value="Genomic_DNA"/>
</dbReference>
<evidence type="ECO:0000256" key="1">
    <source>
        <dbReference type="ARBA" id="ARBA00004651"/>
    </source>
</evidence>
<reference evidence="6 7" key="1">
    <citation type="submission" date="2017-09" db="EMBL/GenBank/DDBJ databases">
        <title>SPAdes assembly of the Mesoplasma lactucae genome.</title>
        <authorList>
            <person name="Knight T.F."/>
            <person name="Rubinstein R."/>
            <person name="Citino T."/>
        </authorList>
    </citation>
    <scope>NUCLEOTIDE SEQUENCE [LARGE SCALE GENOMIC DNA]</scope>
    <source>
        <strain evidence="6 7">831-C4</strain>
    </source>
</reference>
<evidence type="ECO:0000256" key="4">
    <source>
        <dbReference type="ARBA" id="ARBA00022989"/>
    </source>
</evidence>
<accession>A0A291IRE6</accession>
<keyword evidence="5" id="KW-0472">Membrane</keyword>
<gene>
    <name evidence="6" type="ORF">CP520_01125</name>
</gene>
<evidence type="ECO:0000256" key="3">
    <source>
        <dbReference type="ARBA" id="ARBA00022692"/>
    </source>
</evidence>
<evidence type="ECO:0000256" key="5">
    <source>
        <dbReference type="ARBA" id="ARBA00023136"/>
    </source>
</evidence>
<proteinExistence type="predicted"/>
<dbReference type="PANTHER" id="PTHR33545">
    <property type="entry name" value="UPF0750 MEMBRANE PROTEIN YITT-RELATED"/>
    <property type="match status" value="1"/>
</dbReference>
<organism evidence="6 7">
    <name type="scientific">Mesoplasma lactucae ATCC 49193</name>
    <dbReference type="NCBI Taxonomy" id="81460"/>
    <lineage>
        <taxon>Bacteria</taxon>
        <taxon>Bacillati</taxon>
        <taxon>Mycoplasmatota</taxon>
        <taxon>Mollicutes</taxon>
        <taxon>Entomoplasmatales</taxon>
        <taxon>Entomoplasmataceae</taxon>
        <taxon>Mesoplasma</taxon>
    </lineage>
</organism>
<name>A0A291IRE6_9MOLU</name>
<dbReference type="KEGG" id="mlac:CP520_01125"/>
<evidence type="ECO:0000256" key="2">
    <source>
        <dbReference type="ARBA" id="ARBA00022475"/>
    </source>
</evidence>
<dbReference type="OrthoDB" id="395820at2"/>
<dbReference type="NCBIfam" id="NF043063">
    <property type="entry name" value="MMSYN1_0411"/>
    <property type="match status" value="1"/>
</dbReference>
<dbReference type="GO" id="GO:0005886">
    <property type="term" value="C:plasma membrane"/>
    <property type="evidence" value="ECO:0007669"/>
    <property type="project" value="UniProtKB-SubCell"/>
</dbReference>
<keyword evidence="3" id="KW-0812">Transmembrane</keyword>
<evidence type="ECO:0000313" key="7">
    <source>
        <dbReference type="Proteomes" id="UP000232227"/>
    </source>
</evidence>
<dbReference type="Proteomes" id="UP000232227">
    <property type="component" value="Chromosome"/>
</dbReference>
<dbReference type="AlphaFoldDB" id="A0A291IRE6"/>
<dbReference type="RefSeq" id="WP_096862647.1">
    <property type="nucleotide sequence ID" value="NZ_CP023668.1"/>
</dbReference>
<keyword evidence="2" id="KW-1003">Cell membrane</keyword>
<keyword evidence="7" id="KW-1185">Reference proteome</keyword>